<dbReference type="Gene3D" id="3.90.930.1">
    <property type="match status" value="1"/>
</dbReference>
<dbReference type="Pfam" id="PF20148">
    <property type="entry name" value="DUF6531"/>
    <property type="match status" value="1"/>
</dbReference>
<reference evidence="5 6" key="1">
    <citation type="submission" date="2020-04" db="EMBL/GenBank/DDBJ databases">
        <authorList>
            <person name="Yin C."/>
        </authorList>
    </citation>
    <scope>NUCLEOTIDE SEQUENCE [LARGE SCALE GENOMIC DNA]</scope>
    <source>
        <strain evidence="5 6">Ae27</strain>
    </source>
</reference>
<keyword evidence="6" id="KW-1185">Reference proteome</keyword>
<organism evidence="5 6">
    <name type="scientific">Chitinophaga varians</name>
    <dbReference type="NCBI Taxonomy" id="2202339"/>
    <lineage>
        <taxon>Bacteria</taxon>
        <taxon>Pseudomonadati</taxon>
        <taxon>Bacteroidota</taxon>
        <taxon>Chitinophagia</taxon>
        <taxon>Chitinophagales</taxon>
        <taxon>Chitinophagaceae</taxon>
        <taxon>Chitinophaga</taxon>
    </lineage>
</organism>
<dbReference type="InterPro" id="IPR006530">
    <property type="entry name" value="YD"/>
</dbReference>
<keyword evidence="2" id="KW-1133">Transmembrane helix</keyword>
<dbReference type="Pfam" id="PF05593">
    <property type="entry name" value="RHS_repeat"/>
    <property type="match status" value="1"/>
</dbReference>
<proteinExistence type="predicted"/>
<evidence type="ECO:0008006" key="7">
    <source>
        <dbReference type="Google" id="ProtNLM"/>
    </source>
</evidence>
<feature type="domain" description="Teneurin-like YD-shell" evidence="4">
    <location>
        <begin position="336"/>
        <end position="454"/>
    </location>
</feature>
<comment type="caution">
    <text evidence="5">The sequence shown here is derived from an EMBL/GenBank/DDBJ whole genome shotgun (WGS) entry which is preliminary data.</text>
</comment>
<dbReference type="CDD" id="cd14740">
    <property type="entry name" value="PAAR_4"/>
    <property type="match status" value="1"/>
</dbReference>
<evidence type="ECO:0000259" key="4">
    <source>
        <dbReference type="Pfam" id="PF25023"/>
    </source>
</evidence>
<evidence type="ECO:0000256" key="2">
    <source>
        <dbReference type="SAM" id="Phobius"/>
    </source>
</evidence>
<dbReference type="NCBIfam" id="TIGR03696">
    <property type="entry name" value="Rhs_assc_core"/>
    <property type="match status" value="1"/>
</dbReference>
<dbReference type="Pfam" id="PF25023">
    <property type="entry name" value="TEN_YD-shell"/>
    <property type="match status" value="3"/>
</dbReference>
<dbReference type="PANTHER" id="PTHR32305:SF15">
    <property type="entry name" value="PROTEIN RHSA-RELATED"/>
    <property type="match status" value="1"/>
</dbReference>
<keyword evidence="2" id="KW-0472">Membrane</keyword>
<dbReference type="RefSeq" id="WP_168872032.1">
    <property type="nucleotide sequence ID" value="NZ_JABAIA010000002.1"/>
</dbReference>
<dbReference type="InterPro" id="IPR022385">
    <property type="entry name" value="Rhs_assc_core"/>
</dbReference>
<dbReference type="Proteomes" id="UP000570474">
    <property type="component" value="Unassembled WGS sequence"/>
</dbReference>
<feature type="transmembrane region" description="Helical" evidence="2">
    <location>
        <begin position="64"/>
        <end position="84"/>
    </location>
</feature>
<dbReference type="NCBIfam" id="TIGR01643">
    <property type="entry name" value="YD_repeat_2x"/>
    <property type="match status" value="3"/>
</dbReference>
<dbReference type="InterPro" id="IPR045351">
    <property type="entry name" value="DUF6531"/>
</dbReference>
<feature type="domain" description="DUF6531" evidence="3">
    <location>
        <begin position="215"/>
        <end position="288"/>
    </location>
</feature>
<dbReference type="CDD" id="cd20736">
    <property type="entry name" value="PoNe_Nuclease"/>
    <property type="match status" value="1"/>
</dbReference>
<keyword evidence="1" id="KW-0677">Repeat</keyword>
<evidence type="ECO:0000256" key="1">
    <source>
        <dbReference type="ARBA" id="ARBA00022737"/>
    </source>
</evidence>
<feature type="domain" description="Teneurin-like YD-shell" evidence="4">
    <location>
        <begin position="898"/>
        <end position="1210"/>
    </location>
</feature>
<dbReference type="InterPro" id="IPR056823">
    <property type="entry name" value="TEN-like_YD-shell"/>
</dbReference>
<gene>
    <name evidence="5" type="ORF">HGH92_17365</name>
</gene>
<name>A0A847RJP3_9BACT</name>
<dbReference type="InterPro" id="IPR031325">
    <property type="entry name" value="RHS_repeat"/>
</dbReference>
<dbReference type="Gene3D" id="2.180.10.10">
    <property type="entry name" value="RHS repeat-associated core"/>
    <property type="match status" value="3"/>
</dbReference>
<feature type="domain" description="Teneurin-like YD-shell" evidence="4">
    <location>
        <begin position="544"/>
        <end position="653"/>
    </location>
</feature>
<dbReference type="EMBL" id="JABAIA010000002">
    <property type="protein sequence ID" value="NLR66080.1"/>
    <property type="molecule type" value="Genomic_DNA"/>
</dbReference>
<accession>A0A847RJP3</accession>
<dbReference type="InterPro" id="IPR050708">
    <property type="entry name" value="T6SS_VgrG/RHS"/>
</dbReference>
<evidence type="ECO:0000313" key="6">
    <source>
        <dbReference type="Proteomes" id="UP000570474"/>
    </source>
</evidence>
<evidence type="ECO:0000313" key="5">
    <source>
        <dbReference type="EMBL" id="NLR66080.1"/>
    </source>
</evidence>
<feature type="transmembrane region" description="Helical" evidence="2">
    <location>
        <begin position="7"/>
        <end position="26"/>
    </location>
</feature>
<evidence type="ECO:0000259" key="3">
    <source>
        <dbReference type="Pfam" id="PF20148"/>
    </source>
</evidence>
<dbReference type="PANTHER" id="PTHR32305">
    <property type="match status" value="1"/>
</dbReference>
<keyword evidence="2" id="KW-0812">Transmembrane</keyword>
<protein>
    <recommendedName>
        <fullName evidence="7">RHS repeat-associated core domain-containing protein</fullName>
    </recommendedName>
</protein>
<sequence>MLVSNKHFTPVIGLDIHIVILLGFPVPLPHPFIGLVIDPMDYVPFIGATTRINHVPRGKSDTNGMLIFLFHIPMGGPFLLAPMIGHDSVNFFGSKKVKVEGNLMSPSGHMLMTCNDIGLPLSITPGKKFKPIPSLYLPTSYSIPLSFGKPVMVGGPYVPDWAGVLLNLIMSFGFGALMKGLGKAGKKALTKFNHALKAKIGSNKLSKALCKKGFEPVDLVQGIVIYDGTDFELPGPIPLKWERSWNSDSSFEGLLGHGTHLCYDMRVYEFPDEDATVVLLGDGRSAVFDALHYSGDSNYNRHERLLLTRDNMEDYTLFSYENRYTYTFRKLHPADKHYRLINIADERGFMISFHYNGAGHLVRIIDSVGRHLLTERDDAGRIIRVTARHRGESRELVRYAYNEAGDLTELTDALDQTTYIHYHDHLMIKKTDRNGNSFYWEYDKLRRCIHTTGDKGLLEGRLEYHPDKGFNQIRNTKGITTYYYTPDFVVSQIKDALGHSTFFEYTEEMELYRVIDPEGNVTGYTYDERGNRTSVTLPDGNTQTIHYDSAGRVILEEDATGNNNTYIYYEQNGQIHTTTEANGRITIHRYNEQNLLSKIETEDEHINILTYDADFNLTGICMPDGSQTSWAYDTWGRCITVTGPLQDEQEFRYDILDRAIDIRLAGGNHIQLQYDAYDDITLLQDKEHEIHFSYTPLGNIKKREENGVNVHFIYNQEEELTGIVNEKGETFRVIRDANGNIISDVGFDGLIRHYKRDHSGKIIRIQRSGSKWTNLEYDSNGKIVRVEHQDGSWETFSYNRSGDLIEAINQHATVRFQRDKLGRIISEWQDGHLVNSGFDAAGNRIAVSSSLGADIHFNWNNTNNLSGIFARTSNQEDDWSAQIQRNLLGQEVARYLPGNINSYWQYDNRGMATSHEVSVNGRTTRHRQYLWDGHNRLKQILNILNHGLKKYGYDADNRLSWAQYENGQTGYRNPDRTGNLFDTPTRQDRKYSAGGKLLETNQGHYSYDEEGNLICKTITSGNIPATWKYSWYANGSLETVTRPDGVVISFRYDALGRRTEKTMKNKITRFVWDADVPLHEWSYPESERPHVTVNEYGEMVLSHPEPIPSDTLTTWVFEDGGFSLSAKITGQQRYSVITDHLGTPCEAYDENGNKVWATDLDIYGQVQSLQGDKYFIPFRYAGQYQDAETGLAYNRFRYYDAETGMYISQDPLGLASEELNFYSYIRDPNLWIDPFGLNGTLGAWGEKVASKYLEKEGHTILGSVQNASGHGFDLVTKAPNGKINVIEVKASQSSWRSKSNMSTWTNRNINKIMGNTNGHWGSKPAYQNRLMRMIDQAKRAGQLENKLVQINVDQRSIRIKCK</sequence>